<protein>
    <submittedName>
        <fullName evidence="1">Uncharacterized protein</fullName>
    </submittedName>
</protein>
<dbReference type="Proteomes" id="UP000076722">
    <property type="component" value="Unassembled WGS sequence"/>
</dbReference>
<feature type="non-terminal residue" evidence="1">
    <location>
        <position position="613"/>
    </location>
</feature>
<evidence type="ECO:0000313" key="1">
    <source>
        <dbReference type="EMBL" id="KZS97047.1"/>
    </source>
</evidence>
<organism evidence="1 2">
    <name type="scientific">Sistotremastrum niveocremeum HHB9708</name>
    <dbReference type="NCBI Taxonomy" id="1314777"/>
    <lineage>
        <taxon>Eukaryota</taxon>
        <taxon>Fungi</taxon>
        <taxon>Dikarya</taxon>
        <taxon>Basidiomycota</taxon>
        <taxon>Agaricomycotina</taxon>
        <taxon>Agaricomycetes</taxon>
        <taxon>Sistotremastrales</taxon>
        <taxon>Sistotremastraceae</taxon>
        <taxon>Sertulicium</taxon>
        <taxon>Sertulicium niveocremeum</taxon>
    </lineage>
</organism>
<sequence length="613" mass="68267">MIALVERIQALLNALKLASLNKARAFLCSATNVDAYKRFVIAVGRGDVPRLNALVSTALRNRASITTILERIKLAVNDQYHAKGYTDDDYELEYLCLTLGGRPLAELAHRTLGLPSLTTAKRHVASKAIRASPSTPTLAEMSENLDCGLSEHTVVLAAEPVVLGAQIMIDEIKVTPTLRYDPSNEMILGTCRSHSKHCVHEFRTMAQAEAIRKDLESGKIHLSTEASVIGLGFLSKNPRLYSAHPFVVSGTCKVEEIIDQKGTMERCIEAVELYASTHRLKVQVWSLATDGDSRRRRVFAMLTMIDTIEKSSPLGLVMGDMPLFDFHCGKNQLTSDCDIKHVMKRYRNTLIRQSGVSVDDVELPPKRLRTFLEPEFGKATTHNLLEPTDKQDVTLMYRLLGGIAGLQTSQHATPLEMNERRILTLLGRVYWHLLEPYTNRELSLHEQLVHLSALAHLVLSLYSSERGRFMPVQLFYDTMACIKSVYVCVAKTILVNPDGEFWIILLGTDALEKSFGTVRTIVGNDANCDTLQLSHRLGQSSRVNGIFDKHPTWAKGPRRLTLKSATIQGADTVQKTDHINPASWVGDVRVKNIVPRSPWLEGRSVAEEDLKAA</sequence>
<proteinExistence type="predicted"/>
<name>A0A164YM49_9AGAM</name>
<dbReference type="AlphaFoldDB" id="A0A164YM49"/>
<dbReference type="EMBL" id="KV419397">
    <property type="protein sequence ID" value="KZS97047.1"/>
    <property type="molecule type" value="Genomic_DNA"/>
</dbReference>
<accession>A0A164YM49</accession>
<evidence type="ECO:0000313" key="2">
    <source>
        <dbReference type="Proteomes" id="UP000076722"/>
    </source>
</evidence>
<dbReference type="OrthoDB" id="2691851at2759"/>
<keyword evidence="2" id="KW-1185">Reference proteome</keyword>
<reference evidence="1 2" key="1">
    <citation type="journal article" date="2016" name="Mol. Biol. Evol.">
        <title>Comparative Genomics of Early-Diverging Mushroom-Forming Fungi Provides Insights into the Origins of Lignocellulose Decay Capabilities.</title>
        <authorList>
            <person name="Nagy L.G."/>
            <person name="Riley R."/>
            <person name="Tritt A."/>
            <person name="Adam C."/>
            <person name="Daum C."/>
            <person name="Floudas D."/>
            <person name="Sun H."/>
            <person name="Yadav J.S."/>
            <person name="Pangilinan J."/>
            <person name="Larsson K.H."/>
            <person name="Matsuura K."/>
            <person name="Barry K."/>
            <person name="Labutti K."/>
            <person name="Kuo R."/>
            <person name="Ohm R.A."/>
            <person name="Bhattacharya S.S."/>
            <person name="Shirouzu T."/>
            <person name="Yoshinaga Y."/>
            <person name="Martin F.M."/>
            <person name="Grigoriev I.V."/>
            <person name="Hibbett D.S."/>
        </authorList>
    </citation>
    <scope>NUCLEOTIDE SEQUENCE [LARGE SCALE GENOMIC DNA]</scope>
    <source>
        <strain evidence="1 2">HHB9708</strain>
    </source>
</reference>
<gene>
    <name evidence="1" type="ORF">SISNIDRAFT_406124</name>
</gene>